<dbReference type="PROSITE" id="PS50076">
    <property type="entry name" value="DNAJ_2"/>
    <property type="match status" value="1"/>
</dbReference>
<sequence length="105" mass="12125">MEEIKTRLKIKTEEDFFNDFFHRFKSGKTGGAGRASSKLTKETAIDTLNKYIEGDKLKADSTKDEIKAAYRCLALKYHPDTCKEADKAAYEEIFKEISEAYSLWR</sequence>
<dbReference type="Pfam" id="PF00226">
    <property type="entry name" value="DnaJ"/>
    <property type="match status" value="1"/>
</dbReference>
<dbReference type="InterPro" id="IPR001623">
    <property type="entry name" value="DnaJ_domain"/>
</dbReference>
<dbReference type="PANTHER" id="PTHR43096:SF52">
    <property type="entry name" value="DNAJ HOMOLOG 1, MITOCHONDRIAL-RELATED"/>
    <property type="match status" value="1"/>
</dbReference>
<organism evidence="4 5">
    <name type="scientific">Candidatus Limenecus avicola</name>
    <dbReference type="NCBI Taxonomy" id="2840847"/>
    <lineage>
        <taxon>Bacteria</taxon>
        <taxon>Bacillati</taxon>
        <taxon>Bacillota</taxon>
        <taxon>Clostridia</taxon>
        <taxon>Eubacteriales</taxon>
        <taxon>Clostridiaceae</taxon>
        <taxon>Clostridiaceae incertae sedis</taxon>
        <taxon>Candidatus Limenecus</taxon>
    </lineage>
</organism>
<proteinExistence type="predicted"/>
<feature type="domain" description="J" evidence="3">
    <location>
        <begin position="50"/>
        <end position="105"/>
    </location>
</feature>
<dbReference type="GO" id="GO:0005737">
    <property type="term" value="C:cytoplasm"/>
    <property type="evidence" value="ECO:0007669"/>
    <property type="project" value="TreeGrafter"/>
</dbReference>
<reference evidence="4" key="2">
    <citation type="journal article" date="2021" name="PeerJ">
        <title>Extensive microbial diversity within the chicken gut microbiome revealed by metagenomics and culture.</title>
        <authorList>
            <person name="Gilroy R."/>
            <person name="Ravi A."/>
            <person name="Getino M."/>
            <person name="Pursley I."/>
            <person name="Horton D.L."/>
            <person name="Alikhan N.F."/>
            <person name="Baker D."/>
            <person name="Gharbi K."/>
            <person name="Hall N."/>
            <person name="Watson M."/>
            <person name="Adriaenssens E.M."/>
            <person name="Foster-Nyarko E."/>
            <person name="Jarju S."/>
            <person name="Secka A."/>
            <person name="Antonio M."/>
            <person name="Oren A."/>
            <person name="Chaudhuri R.R."/>
            <person name="La Ragione R."/>
            <person name="Hildebrand F."/>
            <person name="Pallen M.J."/>
        </authorList>
    </citation>
    <scope>NUCLEOTIDE SEQUENCE</scope>
    <source>
        <strain evidence="4">CHK154-7741</strain>
    </source>
</reference>
<dbReference type="Gene3D" id="1.10.287.110">
    <property type="entry name" value="DnaJ domain"/>
    <property type="match status" value="1"/>
</dbReference>
<dbReference type="GO" id="GO:0006260">
    <property type="term" value="P:DNA replication"/>
    <property type="evidence" value="ECO:0007669"/>
    <property type="project" value="UniProtKB-KW"/>
</dbReference>
<dbReference type="InterPro" id="IPR036869">
    <property type="entry name" value="J_dom_sf"/>
</dbReference>
<evidence type="ECO:0000313" key="5">
    <source>
        <dbReference type="Proteomes" id="UP000886748"/>
    </source>
</evidence>
<keyword evidence="2" id="KW-0143">Chaperone</keyword>
<evidence type="ECO:0000256" key="1">
    <source>
        <dbReference type="ARBA" id="ARBA00022705"/>
    </source>
</evidence>
<dbReference type="SMART" id="SM00271">
    <property type="entry name" value="DnaJ"/>
    <property type="match status" value="1"/>
</dbReference>
<name>A0A9D1N205_9CLOT</name>
<dbReference type="Proteomes" id="UP000886748">
    <property type="component" value="Unassembled WGS sequence"/>
</dbReference>
<dbReference type="GO" id="GO:0051082">
    <property type="term" value="F:unfolded protein binding"/>
    <property type="evidence" value="ECO:0007669"/>
    <property type="project" value="TreeGrafter"/>
</dbReference>
<gene>
    <name evidence="4" type="ORF">IAD26_08795</name>
</gene>
<comment type="caution">
    <text evidence="4">The sequence shown here is derived from an EMBL/GenBank/DDBJ whole genome shotgun (WGS) entry which is preliminary data.</text>
</comment>
<dbReference type="EMBL" id="DVOD01000063">
    <property type="protein sequence ID" value="HIU93213.1"/>
    <property type="molecule type" value="Genomic_DNA"/>
</dbReference>
<dbReference type="GO" id="GO:0042026">
    <property type="term" value="P:protein refolding"/>
    <property type="evidence" value="ECO:0007669"/>
    <property type="project" value="TreeGrafter"/>
</dbReference>
<dbReference type="SUPFAM" id="SSF46565">
    <property type="entry name" value="Chaperone J-domain"/>
    <property type="match status" value="1"/>
</dbReference>
<dbReference type="PANTHER" id="PTHR43096">
    <property type="entry name" value="DNAJ HOMOLOG 1, MITOCHONDRIAL-RELATED"/>
    <property type="match status" value="1"/>
</dbReference>
<dbReference type="PRINTS" id="PR00625">
    <property type="entry name" value="JDOMAIN"/>
</dbReference>
<protein>
    <submittedName>
        <fullName evidence="4">DnaJ domain-containing protein</fullName>
    </submittedName>
</protein>
<dbReference type="AlphaFoldDB" id="A0A9D1N205"/>
<accession>A0A9D1N205</accession>
<evidence type="ECO:0000259" key="3">
    <source>
        <dbReference type="PROSITE" id="PS50076"/>
    </source>
</evidence>
<keyword evidence="1" id="KW-0235">DNA replication</keyword>
<reference evidence="4" key="1">
    <citation type="submission" date="2020-10" db="EMBL/GenBank/DDBJ databases">
        <authorList>
            <person name="Gilroy R."/>
        </authorList>
    </citation>
    <scope>NUCLEOTIDE SEQUENCE</scope>
    <source>
        <strain evidence="4">CHK154-7741</strain>
    </source>
</reference>
<dbReference type="CDD" id="cd06257">
    <property type="entry name" value="DnaJ"/>
    <property type="match status" value="1"/>
</dbReference>
<evidence type="ECO:0000256" key="2">
    <source>
        <dbReference type="ARBA" id="ARBA00023186"/>
    </source>
</evidence>
<evidence type="ECO:0000313" key="4">
    <source>
        <dbReference type="EMBL" id="HIU93213.1"/>
    </source>
</evidence>